<keyword evidence="3" id="KW-1185">Reference proteome</keyword>
<gene>
    <name evidence="2" type="ORF">SAMN06264849_10611</name>
</gene>
<dbReference type="EMBL" id="FXTI01000006">
    <property type="protein sequence ID" value="SMO69859.1"/>
    <property type="molecule type" value="Genomic_DNA"/>
</dbReference>
<evidence type="ECO:0000256" key="1">
    <source>
        <dbReference type="SAM" id="Phobius"/>
    </source>
</evidence>
<name>A0A521DDU7_9BACL</name>
<keyword evidence="1" id="KW-0812">Transmembrane</keyword>
<feature type="transmembrane region" description="Helical" evidence="1">
    <location>
        <begin position="166"/>
        <end position="183"/>
    </location>
</feature>
<dbReference type="RefSeq" id="WP_142505609.1">
    <property type="nucleotide sequence ID" value="NZ_FXTI01000006.1"/>
</dbReference>
<feature type="transmembrane region" description="Helical" evidence="1">
    <location>
        <begin position="81"/>
        <end position="99"/>
    </location>
</feature>
<feature type="transmembrane region" description="Helical" evidence="1">
    <location>
        <begin position="139"/>
        <end position="160"/>
    </location>
</feature>
<sequence>MDKTDPFINQYLEELDSQLNHLSKTQRENLIDEMREHLHSVVKEKRSQGLSDEEIKYRLQEEVVSSKDLANSVKNSKLKRYWFLVVPVFLFAIFLPVYNGIPISILFFILAYVVAKKKTLWGFAVVRKNAGLIKDQNKVAKLSSLYLSIIGLITLFGDLIPIQNKGLILTSIVISTVFFFAYVNNRQTKKRIKGGF</sequence>
<protein>
    <recommendedName>
        <fullName evidence="4">DUF1700 domain-containing protein</fullName>
    </recommendedName>
</protein>
<accession>A0A521DDU7</accession>
<keyword evidence="1" id="KW-0472">Membrane</keyword>
<dbReference type="OrthoDB" id="2967460at2"/>
<dbReference type="Pfam" id="PF22564">
    <property type="entry name" value="HAAS"/>
    <property type="match status" value="1"/>
</dbReference>
<evidence type="ECO:0000313" key="3">
    <source>
        <dbReference type="Proteomes" id="UP000315636"/>
    </source>
</evidence>
<proteinExistence type="predicted"/>
<organism evidence="2 3">
    <name type="scientific">Melghirimyces algeriensis</name>
    <dbReference type="NCBI Taxonomy" id="910412"/>
    <lineage>
        <taxon>Bacteria</taxon>
        <taxon>Bacillati</taxon>
        <taxon>Bacillota</taxon>
        <taxon>Bacilli</taxon>
        <taxon>Bacillales</taxon>
        <taxon>Thermoactinomycetaceae</taxon>
        <taxon>Melghirimyces</taxon>
    </lineage>
</organism>
<dbReference type="AlphaFoldDB" id="A0A521DDU7"/>
<evidence type="ECO:0008006" key="4">
    <source>
        <dbReference type="Google" id="ProtNLM"/>
    </source>
</evidence>
<keyword evidence="1" id="KW-1133">Transmembrane helix</keyword>
<dbReference type="Proteomes" id="UP000315636">
    <property type="component" value="Unassembled WGS sequence"/>
</dbReference>
<reference evidence="2 3" key="1">
    <citation type="submission" date="2017-05" db="EMBL/GenBank/DDBJ databases">
        <authorList>
            <person name="Varghese N."/>
            <person name="Submissions S."/>
        </authorList>
    </citation>
    <scope>NUCLEOTIDE SEQUENCE [LARGE SCALE GENOMIC DNA]</scope>
    <source>
        <strain evidence="2 3">DSM 45474</strain>
    </source>
</reference>
<evidence type="ECO:0000313" key="2">
    <source>
        <dbReference type="EMBL" id="SMO69859.1"/>
    </source>
</evidence>
<feature type="transmembrane region" description="Helical" evidence="1">
    <location>
        <begin position="105"/>
        <end position="127"/>
    </location>
</feature>